<feature type="domain" description="ABC transporter" evidence="5">
    <location>
        <begin position="43"/>
        <end position="272"/>
    </location>
</feature>
<keyword evidence="4" id="KW-1133">Transmembrane helix</keyword>
<sequence>MYLMFQKSKLYLPEEFSVYIQSLSKDSDGGRFDPTSHINMPSIKLRNVKKLYNNELAVDIIKLDAFQDEITVLFGTNGAGKSTTLKMIYGSEPPTEGRAYVNGYDVVNNPKRVAECIGMCPQERLWLNKLTCREHLHFYTMLFKVAKQSVIRYVDAFLKDVGLAEVSDVYTLNLSPGQRKRLCIAVAFIGNKRVILLDDPFSGLDPTSKRDIWKFLKSKRLFRTILVATPSTEDALAVGDNIIVMSQGVIKYRGKPQALDKTYGFSFMMNISIKPECNVKEVVRVLRSHVPKAKVSEETEKELQFLLPGDKMNPFPALLRDLEARKDQLDISSYEILTTSIKDVLLGVWPIMKQQTPADNRSVATKSSREQTTAAEKEEEYGVHTSSSKHYHDELDQDMFNQMILYERPGYFKHRFRQMKALFSMRCMVFLRNKNSTVLILSIPVAYTLLGMLLDYHSKPVPKATPVMLGLEDLPASLVYPIIFHNLTISGILQKYMSLLQGRGRVVEYYVKLQDLSNTSLWKPYLLLQKKYPIETLIERVRYTLAHILSRDDSEHFALYIGSLNWKDKPIALQLFTTAWIQCVIGEEFSLQGGVRYHSSSLRRYPREVHPWSSGTVLFSVMFMALVSLPFTYSLIVERNATKRLQIMNGVSIWMYWLGQFLFDITFYGIMVIPHLVALFFFSEQDWWMLSVGVMSLYGLTLFPYLYALQFFFRQPVTGVGVVLMVNVFIGE</sequence>
<proteinExistence type="predicted"/>
<dbReference type="PROSITE" id="PS50893">
    <property type="entry name" value="ABC_TRANSPORTER_2"/>
    <property type="match status" value="1"/>
</dbReference>
<accession>A0A9W3BGQ3</accession>
<name>A0A9W3BGQ3_BIOGL</name>
<feature type="compositionally biased region" description="Polar residues" evidence="3">
    <location>
        <begin position="359"/>
        <end position="374"/>
    </location>
</feature>
<feature type="region of interest" description="Disordered" evidence="3">
    <location>
        <begin position="359"/>
        <end position="388"/>
    </location>
</feature>
<feature type="transmembrane region" description="Helical" evidence="4">
    <location>
        <begin position="687"/>
        <end position="707"/>
    </location>
</feature>
<gene>
    <name evidence="7" type="primary">LOC129928401</name>
</gene>
<reference evidence="7" key="1">
    <citation type="submission" date="2025-08" db="UniProtKB">
        <authorList>
            <consortium name="RefSeq"/>
        </authorList>
    </citation>
    <scope>IDENTIFICATION</scope>
</reference>
<dbReference type="GeneID" id="129928401"/>
<dbReference type="GO" id="GO:0005319">
    <property type="term" value="F:lipid transporter activity"/>
    <property type="evidence" value="ECO:0007669"/>
    <property type="project" value="TreeGrafter"/>
</dbReference>
<dbReference type="SMART" id="SM00382">
    <property type="entry name" value="AAA"/>
    <property type="match status" value="1"/>
</dbReference>
<dbReference type="GO" id="GO:0140359">
    <property type="term" value="F:ABC-type transporter activity"/>
    <property type="evidence" value="ECO:0007669"/>
    <property type="project" value="InterPro"/>
</dbReference>
<evidence type="ECO:0000256" key="4">
    <source>
        <dbReference type="SAM" id="Phobius"/>
    </source>
</evidence>
<feature type="transmembrane region" description="Helical" evidence="4">
    <location>
        <begin position="612"/>
        <end position="633"/>
    </location>
</feature>
<dbReference type="GO" id="GO:0005524">
    <property type="term" value="F:ATP binding"/>
    <property type="evidence" value="ECO:0007669"/>
    <property type="project" value="UniProtKB-KW"/>
</dbReference>
<evidence type="ECO:0000256" key="3">
    <source>
        <dbReference type="SAM" id="MobiDB-lite"/>
    </source>
</evidence>
<dbReference type="OMA" id="YRETHII"/>
<keyword evidence="1" id="KW-0547">Nucleotide-binding</keyword>
<dbReference type="Gene3D" id="3.40.50.300">
    <property type="entry name" value="P-loop containing nucleotide triphosphate hydrolases"/>
    <property type="match status" value="1"/>
</dbReference>
<evidence type="ECO:0000313" key="7">
    <source>
        <dbReference type="RefSeq" id="XP_055898616.1"/>
    </source>
</evidence>
<dbReference type="GO" id="GO:0016887">
    <property type="term" value="F:ATP hydrolysis activity"/>
    <property type="evidence" value="ECO:0007669"/>
    <property type="project" value="InterPro"/>
</dbReference>
<dbReference type="SUPFAM" id="SSF52540">
    <property type="entry name" value="P-loop containing nucleoside triphosphate hydrolases"/>
    <property type="match status" value="1"/>
</dbReference>
<feature type="transmembrane region" description="Helical" evidence="4">
    <location>
        <begin position="653"/>
        <end position="680"/>
    </location>
</feature>
<dbReference type="PANTHER" id="PTHR19229">
    <property type="entry name" value="ATP-BINDING CASSETTE TRANSPORTER SUBFAMILY A ABCA"/>
    <property type="match status" value="1"/>
</dbReference>
<keyword evidence="2" id="KW-0067">ATP-binding</keyword>
<keyword evidence="4" id="KW-0812">Transmembrane</keyword>
<evidence type="ECO:0000313" key="6">
    <source>
        <dbReference type="Proteomes" id="UP001165740"/>
    </source>
</evidence>
<dbReference type="InterPro" id="IPR003439">
    <property type="entry name" value="ABC_transporter-like_ATP-bd"/>
</dbReference>
<dbReference type="InterPro" id="IPR026082">
    <property type="entry name" value="ABCA"/>
</dbReference>
<dbReference type="RefSeq" id="XP_055898616.1">
    <property type="nucleotide sequence ID" value="XM_056042641.1"/>
</dbReference>
<keyword evidence="4" id="KW-0472">Membrane</keyword>
<keyword evidence="6" id="KW-1185">Reference proteome</keyword>
<dbReference type="OrthoDB" id="77006at2759"/>
<evidence type="ECO:0000256" key="1">
    <source>
        <dbReference type="ARBA" id="ARBA00022741"/>
    </source>
</evidence>
<dbReference type="InterPro" id="IPR027417">
    <property type="entry name" value="P-loop_NTPase"/>
</dbReference>
<protein>
    <submittedName>
        <fullName evidence="7">Phospholipid-transporting ATPase ABCA1-like</fullName>
    </submittedName>
</protein>
<evidence type="ECO:0000259" key="5">
    <source>
        <dbReference type="PROSITE" id="PS50893"/>
    </source>
</evidence>
<dbReference type="GO" id="GO:0016020">
    <property type="term" value="C:membrane"/>
    <property type="evidence" value="ECO:0007669"/>
    <property type="project" value="InterPro"/>
</dbReference>
<dbReference type="Proteomes" id="UP001165740">
    <property type="component" value="Chromosome 9"/>
</dbReference>
<dbReference type="PROSITE" id="PS00211">
    <property type="entry name" value="ABC_TRANSPORTER_1"/>
    <property type="match status" value="1"/>
</dbReference>
<dbReference type="InterPro" id="IPR003593">
    <property type="entry name" value="AAA+_ATPase"/>
</dbReference>
<dbReference type="CDD" id="cd03263">
    <property type="entry name" value="ABC_subfamily_A"/>
    <property type="match status" value="1"/>
</dbReference>
<dbReference type="Pfam" id="PF00005">
    <property type="entry name" value="ABC_tran"/>
    <property type="match status" value="1"/>
</dbReference>
<dbReference type="InterPro" id="IPR017871">
    <property type="entry name" value="ABC_transporter-like_CS"/>
</dbReference>
<evidence type="ECO:0000256" key="2">
    <source>
        <dbReference type="ARBA" id="ARBA00022840"/>
    </source>
</evidence>
<dbReference type="AlphaFoldDB" id="A0A9W3BGQ3"/>
<organism evidence="6 7">
    <name type="scientific">Biomphalaria glabrata</name>
    <name type="common">Bloodfluke planorb</name>
    <name type="synonym">Freshwater snail</name>
    <dbReference type="NCBI Taxonomy" id="6526"/>
    <lineage>
        <taxon>Eukaryota</taxon>
        <taxon>Metazoa</taxon>
        <taxon>Spiralia</taxon>
        <taxon>Lophotrochozoa</taxon>
        <taxon>Mollusca</taxon>
        <taxon>Gastropoda</taxon>
        <taxon>Heterobranchia</taxon>
        <taxon>Euthyneura</taxon>
        <taxon>Panpulmonata</taxon>
        <taxon>Hygrophila</taxon>
        <taxon>Lymnaeoidea</taxon>
        <taxon>Planorbidae</taxon>
        <taxon>Biomphalaria</taxon>
    </lineage>
</organism>
<dbReference type="PANTHER" id="PTHR19229:SF250">
    <property type="entry name" value="ABC TRANSPORTER DOMAIN-CONTAINING PROTEIN-RELATED"/>
    <property type="match status" value="1"/>
</dbReference>